<evidence type="ECO:0000313" key="2">
    <source>
        <dbReference type="Proteomes" id="UP000257109"/>
    </source>
</evidence>
<dbReference type="Proteomes" id="UP000257109">
    <property type="component" value="Unassembled WGS sequence"/>
</dbReference>
<feature type="non-terminal residue" evidence="1">
    <location>
        <position position="1"/>
    </location>
</feature>
<accession>A0A371G3Q4</accession>
<organism evidence="1 2">
    <name type="scientific">Mucuna pruriens</name>
    <name type="common">Velvet bean</name>
    <name type="synonym">Dolichos pruriens</name>
    <dbReference type="NCBI Taxonomy" id="157652"/>
    <lineage>
        <taxon>Eukaryota</taxon>
        <taxon>Viridiplantae</taxon>
        <taxon>Streptophyta</taxon>
        <taxon>Embryophyta</taxon>
        <taxon>Tracheophyta</taxon>
        <taxon>Spermatophyta</taxon>
        <taxon>Magnoliopsida</taxon>
        <taxon>eudicotyledons</taxon>
        <taxon>Gunneridae</taxon>
        <taxon>Pentapetalae</taxon>
        <taxon>rosids</taxon>
        <taxon>fabids</taxon>
        <taxon>Fabales</taxon>
        <taxon>Fabaceae</taxon>
        <taxon>Papilionoideae</taxon>
        <taxon>50 kb inversion clade</taxon>
        <taxon>NPAAA clade</taxon>
        <taxon>indigoferoid/millettioid clade</taxon>
        <taxon>Phaseoleae</taxon>
        <taxon>Mucuna</taxon>
    </lineage>
</organism>
<name>A0A371G3Q4_MUCPR</name>
<dbReference type="EMBL" id="QJKJ01006848">
    <property type="protein sequence ID" value="RDX85206.1"/>
    <property type="molecule type" value="Genomic_DNA"/>
</dbReference>
<evidence type="ECO:0000313" key="1">
    <source>
        <dbReference type="EMBL" id="RDX85206.1"/>
    </source>
</evidence>
<keyword evidence="2" id="KW-1185">Reference proteome</keyword>
<proteinExistence type="predicted"/>
<sequence length="104" mass="11784">MVNPSRNGWSRLLEDILWAHRTAYWTLLGMSPYQIDPKEGVQSWLEAHYKPIARKTMIHPNLRGGQRSFEIVLGVGSTISVRVALQGIASERYTKAIILSKAHI</sequence>
<protein>
    <submittedName>
        <fullName evidence="1">Uncharacterized protein</fullName>
    </submittedName>
</protein>
<reference evidence="1" key="1">
    <citation type="submission" date="2018-05" db="EMBL/GenBank/DDBJ databases">
        <title>Draft genome of Mucuna pruriens seed.</title>
        <authorList>
            <person name="Nnadi N.E."/>
            <person name="Vos R."/>
            <person name="Hasami M.H."/>
            <person name="Devisetty U.K."/>
            <person name="Aguiy J.C."/>
        </authorList>
    </citation>
    <scope>NUCLEOTIDE SEQUENCE [LARGE SCALE GENOMIC DNA]</scope>
    <source>
        <strain evidence="1">JCA_2017</strain>
    </source>
</reference>
<comment type="caution">
    <text evidence="1">The sequence shown here is derived from an EMBL/GenBank/DDBJ whole genome shotgun (WGS) entry which is preliminary data.</text>
</comment>
<gene>
    <name evidence="1" type="ORF">CR513_33643</name>
</gene>
<dbReference type="OrthoDB" id="1903608at2759"/>
<dbReference type="AlphaFoldDB" id="A0A371G3Q4"/>